<dbReference type="PANTHER" id="PTHR43014:SF2">
    <property type="entry name" value="MERCURIC REDUCTASE"/>
    <property type="match status" value="1"/>
</dbReference>
<keyword evidence="3" id="KW-0285">Flavoprotein</keyword>
<dbReference type="Proteomes" id="UP001500767">
    <property type="component" value="Unassembled WGS sequence"/>
</dbReference>
<dbReference type="InterPro" id="IPR023753">
    <property type="entry name" value="FAD/NAD-binding_dom"/>
</dbReference>
<evidence type="ECO:0000256" key="3">
    <source>
        <dbReference type="ARBA" id="ARBA00022630"/>
    </source>
</evidence>
<evidence type="ECO:0000259" key="6">
    <source>
        <dbReference type="Pfam" id="PF07992"/>
    </source>
</evidence>
<dbReference type="SUPFAM" id="SSF55424">
    <property type="entry name" value="FAD/NAD-linked reductases, dimerisation (C-terminal) domain"/>
    <property type="match status" value="1"/>
</dbReference>
<dbReference type="PRINTS" id="PR00411">
    <property type="entry name" value="PNDRDTASEI"/>
</dbReference>
<name>A0ABP6XC86_9ACTN</name>
<dbReference type="PRINTS" id="PR00368">
    <property type="entry name" value="FADPNR"/>
</dbReference>
<dbReference type="InterPro" id="IPR004099">
    <property type="entry name" value="Pyr_nucl-diS_OxRdtase_dimer"/>
</dbReference>
<dbReference type="PIRSF" id="PIRSF000350">
    <property type="entry name" value="Mercury_reductase_MerA"/>
    <property type="match status" value="1"/>
</dbReference>
<dbReference type="Pfam" id="PF07992">
    <property type="entry name" value="Pyr_redox_2"/>
    <property type="match status" value="1"/>
</dbReference>
<keyword evidence="4" id="KW-0274">FAD</keyword>
<dbReference type="Gene3D" id="3.50.50.60">
    <property type="entry name" value="FAD/NAD(P)-binding domain"/>
    <property type="match status" value="2"/>
</dbReference>
<organism evidence="7 8">
    <name type="scientific">Microlunatus spumicola</name>
    <dbReference type="NCBI Taxonomy" id="81499"/>
    <lineage>
        <taxon>Bacteria</taxon>
        <taxon>Bacillati</taxon>
        <taxon>Actinomycetota</taxon>
        <taxon>Actinomycetes</taxon>
        <taxon>Propionibacteriales</taxon>
        <taxon>Propionibacteriaceae</taxon>
        <taxon>Microlunatus</taxon>
    </lineage>
</organism>
<comment type="similarity">
    <text evidence="2">Belongs to the class-I pyridine nucleotide-disulfide oxidoreductase family.</text>
</comment>
<gene>
    <name evidence="7" type="ORF">GCM10022197_20260</name>
</gene>
<protein>
    <submittedName>
        <fullName evidence="7">FAD-containing oxidoreductase</fullName>
    </submittedName>
</protein>
<dbReference type="InterPro" id="IPR001100">
    <property type="entry name" value="Pyr_nuc-diS_OxRdtase"/>
</dbReference>
<keyword evidence="8" id="KW-1185">Reference proteome</keyword>
<evidence type="ECO:0000259" key="5">
    <source>
        <dbReference type="Pfam" id="PF02852"/>
    </source>
</evidence>
<feature type="domain" description="FAD/NAD(P)-binding" evidence="6">
    <location>
        <begin position="4"/>
        <end position="324"/>
    </location>
</feature>
<evidence type="ECO:0000256" key="4">
    <source>
        <dbReference type="ARBA" id="ARBA00022827"/>
    </source>
</evidence>
<evidence type="ECO:0000313" key="8">
    <source>
        <dbReference type="Proteomes" id="UP001500767"/>
    </source>
</evidence>
<dbReference type="Pfam" id="PF02852">
    <property type="entry name" value="Pyr_redox_dim"/>
    <property type="match status" value="1"/>
</dbReference>
<dbReference type="InterPro" id="IPR036188">
    <property type="entry name" value="FAD/NAD-bd_sf"/>
</dbReference>
<sequence length="473" mass="50006">MTRYDAVVIGAGQAGPSVAFTYAGQGKRVAVVEMAQPGGTCLNHGCRPTKALRASAVVAHSARRAAEFGVHVGEVRVDYGQAIGRVHTLIDGMRASLQHSLDTTEGIDYVHGRATLVGDPEGREHRVLVTTDEGEQELTTSEVFLNVGTRAAIPQIEGLDTVPYLTEIELLALTELPEHLVIVGGGYIGLEFGQMFRRFGSEVTIIAGGGIAAREDPDVQQILADLFESEGITIVSGRPSSVRRDGSGVAVEVPEVGTVTGSHVLVATGRRSNTDLLGPDTGLAMDERGFVTTDERYGSSVPGVVALGDMNGRGAFTHTSYQDGDIYLHPPRTVAGRVTTYAMFTDPPLGRVGWTTQQARESGRNIQKGEIAMSSVSRARLESEETGVMRVLVDVDTEEIVGATILGLQADDVVQVVGVAMQAGVPYTTVRDALPIHPTVSEFFPTILAALEPLDDPDAEPEEAAATTPSPAG</sequence>
<dbReference type="InterPro" id="IPR016156">
    <property type="entry name" value="FAD/NAD-linked_Rdtase_dimer_sf"/>
</dbReference>
<comment type="caution">
    <text evidence="7">The sequence shown here is derived from an EMBL/GenBank/DDBJ whole genome shotgun (WGS) entry which is preliminary data.</text>
</comment>
<dbReference type="Gene3D" id="3.30.390.30">
    <property type="match status" value="1"/>
</dbReference>
<dbReference type="SUPFAM" id="SSF51905">
    <property type="entry name" value="FAD/NAD(P)-binding domain"/>
    <property type="match status" value="1"/>
</dbReference>
<feature type="domain" description="Pyridine nucleotide-disulphide oxidoreductase dimerisation" evidence="5">
    <location>
        <begin position="341"/>
        <end position="445"/>
    </location>
</feature>
<accession>A0ABP6XC86</accession>
<reference evidence="8" key="1">
    <citation type="journal article" date="2019" name="Int. J. Syst. Evol. Microbiol.">
        <title>The Global Catalogue of Microorganisms (GCM) 10K type strain sequencing project: providing services to taxonomists for standard genome sequencing and annotation.</title>
        <authorList>
            <consortium name="The Broad Institute Genomics Platform"/>
            <consortium name="The Broad Institute Genome Sequencing Center for Infectious Disease"/>
            <person name="Wu L."/>
            <person name="Ma J."/>
        </authorList>
    </citation>
    <scope>NUCLEOTIDE SEQUENCE [LARGE SCALE GENOMIC DNA]</scope>
    <source>
        <strain evidence="8">JCM 16540</strain>
    </source>
</reference>
<evidence type="ECO:0000256" key="1">
    <source>
        <dbReference type="ARBA" id="ARBA00001974"/>
    </source>
</evidence>
<evidence type="ECO:0000256" key="2">
    <source>
        <dbReference type="ARBA" id="ARBA00007532"/>
    </source>
</evidence>
<dbReference type="EMBL" id="BAAAYR010000002">
    <property type="protein sequence ID" value="GAA3564540.1"/>
    <property type="molecule type" value="Genomic_DNA"/>
</dbReference>
<dbReference type="PANTHER" id="PTHR43014">
    <property type="entry name" value="MERCURIC REDUCTASE"/>
    <property type="match status" value="1"/>
</dbReference>
<dbReference type="RefSeq" id="WP_204910779.1">
    <property type="nucleotide sequence ID" value="NZ_BAAAYR010000002.1"/>
</dbReference>
<evidence type="ECO:0000313" key="7">
    <source>
        <dbReference type="EMBL" id="GAA3564540.1"/>
    </source>
</evidence>
<comment type="cofactor">
    <cofactor evidence="1">
        <name>FAD</name>
        <dbReference type="ChEBI" id="CHEBI:57692"/>
    </cofactor>
</comment>
<proteinExistence type="inferred from homology"/>